<dbReference type="SUPFAM" id="SSF56731">
    <property type="entry name" value="DNA primase core"/>
    <property type="match status" value="1"/>
</dbReference>
<evidence type="ECO:0000313" key="2">
    <source>
        <dbReference type="Proteomes" id="UP000316733"/>
    </source>
</evidence>
<dbReference type="Gene3D" id="3.40.1360.10">
    <property type="match status" value="1"/>
</dbReference>
<gene>
    <name evidence="1" type="ORF">EST35_0223</name>
</gene>
<reference evidence="2" key="1">
    <citation type="journal article" date="2020" name="bioRxiv">
        <title>Integrative omics analysis of Pseudomonas aeruginosa virus PA5oct highlights the molecular complexity of jumbo phages.</title>
        <authorList>
            <person name="Lood C."/>
            <person name="Danis-Wlodarczyk K."/>
            <person name="Blasdel B.G."/>
            <person name="Jang H.B."/>
            <person name="Vandenheuvel D."/>
            <person name="Briers Y."/>
            <person name="Noben J.-P."/>
            <person name="van Noort V."/>
            <person name="Drulis-Kawa Z."/>
            <person name="Lavigne R."/>
        </authorList>
    </citation>
    <scope>NUCLEOTIDE SEQUENCE [LARGE SCALE GENOMIC DNA]</scope>
</reference>
<dbReference type="Proteomes" id="UP000316733">
    <property type="component" value="Segment"/>
</dbReference>
<keyword evidence="2" id="KW-1185">Reference proteome</keyword>
<protein>
    <submittedName>
        <fullName evidence="1">DNA primase subunit</fullName>
    </submittedName>
</protein>
<dbReference type="CDD" id="cd01029">
    <property type="entry name" value="TOPRIM_primases"/>
    <property type="match status" value="1"/>
</dbReference>
<dbReference type="InterPro" id="IPR034154">
    <property type="entry name" value="TOPRIM_DnaG/twinkle"/>
</dbReference>
<accession>A0A4Y5JTY9</accession>
<sequence>MRVISELLKQEITSRLPYLKPGNKGWLVCNCPLCVAMGTTADKRKRFGVMFESDGTIGVHCFNCTFVTKWTPGALIGEKIEFLLRHIGTSDDDIRKLKFQAFREKEAGDIFKTPELELSIKTNWTTTSLPKNSKPILEWLEISPNDPNLLKCAMYALSRGFPDMSNIYWSPSQKFLWNKRIILPFTYNGKVVGYCGRYFEEQPNELEIRRYENRFPEHFVYGLDSQRSYNRKYVILTEGVIDAIMVDGVSTMGSVSKHQANIINSLGKEIIVLPDFDSNGSHLVDSALEYNWYVSFPNWDNNIKDASEASQKYGRLLTVQSIIYGIERNSTAIRIKRKIKGI</sequence>
<evidence type="ECO:0000313" key="1">
    <source>
        <dbReference type="EMBL" id="QCG76104.1"/>
    </source>
</evidence>
<name>A0A4Y5JTY9_9CAUD</name>
<organism evidence="1 2">
    <name type="scientific">Pseudomonas phage vB_PaeM_PA5oct</name>
    <dbReference type="NCBI Taxonomy" id="2163605"/>
    <lineage>
        <taxon>Viruses</taxon>
        <taxon>Duplodnaviria</taxon>
        <taxon>Heunggongvirae</taxon>
        <taxon>Uroviricota</taxon>
        <taxon>Caudoviricetes</taxon>
        <taxon>Arenbergviridae</taxon>
        <taxon>Wroclawvirus</taxon>
        <taxon>Wroclawvirus PA5oct</taxon>
    </lineage>
</organism>
<dbReference type="EMBL" id="MK797984">
    <property type="protein sequence ID" value="QCG76104.1"/>
    <property type="molecule type" value="Genomic_DNA"/>
</dbReference>
<proteinExistence type="predicted"/>